<evidence type="ECO:0000313" key="3">
    <source>
        <dbReference type="Proteomes" id="UP001153148"/>
    </source>
</evidence>
<accession>A0ABN7NZI9</accession>
<keyword evidence="3" id="KW-1185">Reference proteome</keyword>
<organism evidence="2 3">
    <name type="scientific">Timema podura</name>
    <name type="common">Walking stick</name>
    <dbReference type="NCBI Taxonomy" id="61482"/>
    <lineage>
        <taxon>Eukaryota</taxon>
        <taxon>Metazoa</taxon>
        <taxon>Ecdysozoa</taxon>
        <taxon>Arthropoda</taxon>
        <taxon>Hexapoda</taxon>
        <taxon>Insecta</taxon>
        <taxon>Pterygota</taxon>
        <taxon>Neoptera</taxon>
        <taxon>Polyneoptera</taxon>
        <taxon>Phasmatodea</taxon>
        <taxon>Timematodea</taxon>
        <taxon>Timematoidea</taxon>
        <taxon>Timematidae</taxon>
        <taxon>Timema</taxon>
    </lineage>
</organism>
<sequence length="77" mass="8859">MRLNIELVEALCGFQRYHPHPGQAGPCHHVFARRGDQARRCEVYSERGHAYVQEPVREGTSHHPVHRQLTPPLSLLK</sequence>
<name>A0ABN7NZI9_TIMPD</name>
<feature type="region of interest" description="Disordered" evidence="1">
    <location>
        <begin position="55"/>
        <end position="77"/>
    </location>
</feature>
<protein>
    <submittedName>
        <fullName evidence="2">Uncharacterized protein</fullName>
    </submittedName>
</protein>
<evidence type="ECO:0000256" key="1">
    <source>
        <dbReference type="SAM" id="MobiDB-lite"/>
    </source>
</evidence>
<dbReference type="Proteomes" id="UP001153148">
    <property type="component" value="Unassembled WGS sequence"/>
</dbReference>
<gene>
    <name evidence="2" type="ORF">TPAB3V08_LOCUS7901</name>
</gene>
<proteinExistence type="predicted"/>
<dbReference type="EMBL" id="CAJPIN010014079">
    <property type="protein sequence ID" value="CAG2060946.1"/>
    <property type="molecule type" value="Genomic_DNA"/>
</dbReference>
<comment type="caution">
    <text evidence="2">The sequence shown here is derived from an EMBL/GenBank/DDBJ whole genome shotgun (WGS) entry which is preliminary data.</text>
</comment>
<evidence type="ECO:0000313" key="2">
    <source>
        <dbReference type="EMBL" id="CAG2060946.1"/>
    </source>
</evidence>
<reference evidence="2" key="1">
    <citation type="submission" date="2021-03" db="EMBL/GenBank/DDBJ databases">
        <authorList>
            <person name="Tran Van P."/>
        </authorList>
    </citation>
    <scope>NUCLEOTIDE SEQUENCE</scope>
</reference>